<reference evidence="1" key="1">
    <citation type="submission" date="2021-04" db="EMBL/GenBank/DDBJ databases">
        <title>Genomic sequence of Actinosynnema pretiosum subsp. pretiosum ATCC 31280 (C-14919).</title>
        <authorList>
            <person name="Bai L."/>
            <person name="Wang X."/>
            <person name="Xiao Y."/>
        </authorList>
    </citation>
    <scope>NUCLEOTIDE SEQUENCE</scope>
    <source>
        <strain evidence="1">ATCC 31280</strain>
    </source>
</reference>
<dbReference type="Proteomes" id="UP000677152">
    <property type="component" value="Chromosome"/>
</dbReference>
<dbReference type="SUPFAM" id="SSF56281">
    <property type="entry name" value="Metallo-hydrolase/oxidoreductase"/>
    <property type="match status" value="1"/>
</dbReference>
<name>A0AA45L7D6_9PSEU</name>
<accession>A0AA45L7D6</accession>
<evidence type="ECO:0000313" key="1">
    <source>
        <dbReference type="EMBL" id="QUF04672.1"/>
    </source>
</evidence>
<evidence type="ECO:0000313" key="2">
    <source>
        <dbReference type="Proteomes" id="UP000677152"/>
    </source>
</evidence>
<proteinExistence type="predicted"/>
<protein>
    <submittedName>
        <fullName evidence="1">MBL fold metallo-hydrolase</fullName>
    </submittedName>
</protein>
<dbReference type="Gene3D" id="3.60.15.10">
    <property type="entry name" value="Ribonuclease Z/Hydroxyacylglutathione hydrolase-like"/>
    <property type="match status" value="1"/>
</dbReference>
<dbReference type="EMBL" id="CP073249">
    <property type="protein sequence ID" value="QUF04672.1"/>
    <property type="molecule type" value="Genomic_DNA"/>
</dbReference>
<dbReference type="InterPro" id="IPR036866">
    <property type="entry name" value="RibonucZ/Hydroxyglut_hydro"/>
</dbReference>
<organism evidence="1 2">
    <name type="scientific">Actinosynnema pretiosum subsp. pretiosum</name>
    <dbReference type="NCBI Taxonomy" id="103721"/>
    <lineage>
        <taxon>Bacteria</taxon>
        <taxon>Bacillati</taxon>
        <taxon>Actinomycetota</taxon>
        <taxon>Actinomycetes</taxon>
        <taxon>Pseudonocardiales</taxon>
        <taxon>Pseudonocardiaceae</taxon>
        <taxon>Actinosynnema</taxon>
    </lineage>
</organism>
<dbReference type="AlphaFoldDB" id="A0AA45L7D6"/>
<gene>
    <name evidence="1" type="ORF">KCV87_00555</name>
</gene>
<sequence>MPALKYTLLDLDFPAGHKNKTAVLVEGDTEIMVLADAFPTARILATPLVIDHIKATCGGKLVAWAASGANLPTRLPEVTPLRGDLEFAGHTLHLKGGAHPIPDRHWFFEPEQRVVLGGVLLFQDQHVWVADSPEPAQHQAWIAALDDVAAHTPSITYPGHRIPGGALDRSAIAWTRDYLVAFDKIVTNSATAEEATACLTAEYPEAGLLVAAQLSPKVVKGELEWH</sequence>